<evidence type="ECO:0000313" key="3">
    <source>
        <dbReference type="Proteomes" id="UP001642360"/>
    </source>
</evidence>
<dbReference type="PANTHER" id="PTHR31642:SF186">
    <property type="entry name" value="BRASSINOSTEROID-RELATED ACYLTRANSFERASE 1-LIKE"/>
    <property type="match status" value="1"/>
</dbReference>
<organism evidence="2 3">
    <name type="scientific">Ilex paraguariensis</name>
    <name type="common">yerba mate</name>
    <dbReference type="NCBI Taxonomy" id="185542"/>
    <lineage>
        <taxon>Eukaryota</taxon>
        <taxon>Viridiplantae</taxon>
        <taxon>Streptophyta</taxon>
        <taxon>Embryophyta</taxon>
        <taxon>Tracheophyta</taxon>
        <taxon>Spermatophyta</taxon>
        <taxon>Magnoliopsida</taxon>
        <taxon>eudicotyledons</taxon>
        <taxon>Gunneridae</taxon>
        <taxon>Pentapetalae</taxon>
        <taxon>asterids</taxon>
        <taxon>campanulids</taxon>
        <taxon>Aquifoliales</taxon>
        <taxon>Aquifoliaceae</taxon>
        <taxon>Ilex</taxon>
    </lineage>
</organism>
<dbReference type="Pfam" id="PF02458">
    <property type="entry name" value="Transferase"/>
    <property type="match status" value="1"/>
</dbReference>
<gene>
    <name evidence="2" type="ORF">ILEXP_LOCUS44548</name>
</gene>
<reference evidence="2 3" key="1">
    <citation type="submission" date="2024-02" db="EMBL/GenBank/DDBJ databases">
        <authorList>
            <person name="Vignale AGUSTIN F."/>
            <person name="Sosa J E."/>
            <person name="Modenutti C."/>
        </authorList>
    </citation>
    <scope>NUCLEOTIDE SEQUENCE [LARGE SCALE GENOMIC DNA]</scope>
</reference>
<sequence length="265" mass="29545">METVGPCPQPNRQTIELSGLDRLSPAILYTIFFYEYHFSTESYSEAEVVVERAKKALEKVLISWFPTAGRFRINKTTGKLEIDCNNEGVTMITAATNSKLEELGRLNEYKPCYEKLVSQLPKADDISKIPLVVVQITKFACVGILVGFGSSHALFDGQGAFNFLASWSHKSSGKDASDLPLPNHSRNVLLQPIYLSDSSSTYASINEQDHIVPFKIYTPYLCKPWHLMIDVGKVLLQNSAKLIEKADSNSLLCALGRKLSRHGRD</sequence>
<dbReference type="Proteomes" id="UP001642360">
    <property type="component" value="Unassembled WGS sequence"/>
</dbReference>
<name>A0ABC8U0E3_9AQUA</name>
<evidence type="ECO:0000313" key="2">
    <source>
        <dbReference type="EMBL" id="CAK9174785.1"/>
    </source>
</evidence>
<dbReference type="InterPro" id="IPR023213">
    <property type="entry name" value="CAT-like_dom_sf"/>
</dbReference>
<proteinExistence type="inferred from homology"/>
<protein>
    <submittedName>
        <fullName evidence="2">Uncharacterized protein</fullName>
    </submittedName>
</protein>
<comment type="caution">
    <text evidence="2">The sequence shown here is derived from an EMBL/GenBank/DDBJ whole genome shotgun (WGS) entry which is preliminary data.</text>
</comment>
<dbReference type="EMBL" id="CAUOFW020006436">
    <property type="protein sequence ID" value="CAK9174785.1"/>
    <property type="molecule type" value="Genomic_DNA"/>
</dbReference>
<dbReference type="AlphaFoldDB" id="A0ABC8U0E3"/>
<dbReference type="InterPro" id="IPR050317">
    <property type="entry name" value="Plant_Fungal_Acyltransferase"/>
</dbReference>
<accession>A0ABC8U0E3</accession>
<evidence type="ECO:0000256" key="1">
    <source>
        <dbReference type="ARBA" id="ARBA00009861"/>
    </source>
</evidence>
<comment type="similarity">
    <text evidence="1">Belongs to the plant acyltransferase family.</text>
</comment>
<dbReference type="PANTHER" id="PTHR31642">
    <property type="entry name" value="TRICHOTHECENE 3-O-ACETYLTRANSFERASE"/>
    <property type="match status" value="1"/>
</dbReference>
<dbReference type="Gene3D" id="3.30.559.10">
    <property type="entry name" value="Chloramphenicol acetyltransferase-like domain"/>
    <property type="match status" value="1"/>
</dbReference>
<keyword evidence="3" id="KW-1185">Reference proteome</keyword>